<evidence type="ECO:0000256" key="1">
    <source>
        <dbReference type="SAM" id="MobiDB-lite"/>
    </source>
</evidence>
<dbReference type="Proteomes" id="UP000075260">
    <property type="component" value="Unassembled WGS sequence"/>
</dbReference>
<feature type="compositionally biased region" description="Low complexity" evidence="1">
    <location>
        <begin position="37"/>
        <end position="52"/>
    </location>
</feature>
<dbReference type="AlphaFoldDB" id="A0A150Q7V4"/>
<dbReference type="SUPFAM" id="SSF53300">
    <property type="entry name" value="vWA-like"/>
    <property type="match status" value="1"/>
</dbReference>
<evidence type="ECO:0000313" key="5">
    <source>
        <dbReference type="Proteomes" id="UP000075260"/>
    </source>
</evidence>
<dbReference type="InterPro" id="IPR002035">
    <property type="entry name" value="VWF_A"/>
</dbReference>
<protein>
    <recommendedName>
        <fullName evidence="3">VWFA domain-containing protein</fullName>
    </recommendedName>
</protein>
<feature type="domain" description="VWFA" evidence="3">
    <location>
        <begin position="86"/>
        <end position="293"/>
    </location>
</feature>
<comment type="caution">
    <text evidence="4">The sequence shown here is derived from an EMBL/GenBank/DDBJ whole genome shotgun (WGS) entry which is preliminary data.</text>
</comment>
<sequence>MRLSPLRRLSLAPVLGLAAAAGLHGACAPDSGIGPLSSSSEGASEGAASGGSFEPDGGLLGDAPIESPPDPDAACGLVTQEAVVVPLNLYIMMDKSSSMVGDDPMVESKWDSAKVGLTAFVNSARFAGVRVALRFFPRDADGVPACDQNAYKAPLVPFGPLPGNAGAIVDAIEAERPDGLSTPIYPALGGALLQGIETAKNHPGEASAVLLVTDGKPQGPAAQCGGANPEDPAAIAALAAAGARYRPPVRTFVIGLPGVDQSTANQIAAAGGTDAAVLVASTNIASEFERALAKVTGQALPCEVEVPAQVAGGQVAFNDVNVLFGLDGAPQDILPQSPGCDGPGWRYDDPSAPKALVLCPDTCSAARDASVAKIQILLGCETVIR</sequence>
<keyword evidence="2" id="KW-0732">Signal</keyword>
<gene>
    <name evidence="4" type="ORF">BE15_37940</name>
</gene>
<accession>A0A150Q7V4</accession>
<name>A0A150Q7V4_SORCE</name>
<feature type="chain" id="PRO_5007566675" description="VWFA domain-containing protein" evidence="2">
    <location>
        <begin position="29"/>
        <end position="385"/>
    </location>
</feature>
<dbReference type="EMBL" id="JEMA01000942">
    <property type="protein sequence ID" value="KYF64057.1"/>
    <property type="molecule type" value="Genomic_DNA"/>
</dbReference>
<feature type="region of interest" description="Disordered" evidence="1">
    <location>
        <begin position="34"/>
        <end position="72"/>
    </location>
</feature>
<organism evidence="4 5">
    <name type="scientific">Sorangium cellulosum</name>
    <name type="common">Polyangium cellulosum</name>
    <dbReference type="NCBI Taxonomy" id="56"/>
    <lineage>
        <taxon>Bacteria</taxon>
        <taxon>Pseudomonadati</taxon>
        <taxon>Myxococcota</taxon>
        <taxon>Polyangia</taxon>
        <taxon>Polyangiales</taxon>
        <taxon>Polyangiaceae</taxon>
        <taxon>Sorangium</taxon>
    </lineage>
</organism>
<evidence type="ECO:0000259" key="3">
    <source>
        <dbReference type="SMART" id="SM00327"/>
    </source>
</evidence>
<dbReference type="OrthoDB" id="5500855at2"/>
<dbReference type="Gene3D" id="3.40.50.410">
    <property type="entry name" value="von Willebrand factor, type A domain"/>
    <property type="match status" value="1"/>
</dbReference>
<proteinExistence type="predicted"/>
<evidence type="ECO:0000313" key="4">
    <source>
        <dbReference type="EMBL" id="KYF64057.1"/>
    </source>
</evidence>
<feature type="signal peptide" evidence="2">
    <location>
        <begin position="1"/>
        <end position="28"/>
    </location>
</feature>
<evidence type="ECO:0000256" key="2">
    <source>
        <dbReference type="SAM" id="SignalP"/>
    </source>
</evidence>
<dbReference type="SMART" id="SM00327">
    <property type="entry name" value="VWA"/>
    <property type="match status" value="1"/>
</dbReference>
<dbReference type="InterPro" id="IPR036465">
    <property type="entry name" value="vWFA_dom_sf"/>
</dbReference>
<reference evidence="4 5" key="1">
    <citation type="submission" date="2014-02" db="EMBL/GenBank/DDBJ databases">
        <title>The small core and large imbalanced accessory genome model reveals a collaborative survival strategy of Sorangium cellulosum strains in nature.</title>
        <authorList>
            <person name="Han K."/>
            <person name="Peng R."/>
            <person name="Blom J."/>
            <person name="Li Y.-Z."/>
        </authorList>
    </citation>
    <scope>NUCLEOTIDE SEQUENCE [LARGE SCALE GENOMIC DNA]</scope>
    <source>
        <strain evidence="4 5">So0008-312</strain>
    </source>
</reference>